<dbReference type="PROSITE" id="PS00740">
    <property type="entry name" value="MAM_1"/>
    <property type="match status" value="1"/>
</dbReference>
<evidence type="ECO:0000313" key="5">
    <source>
        <dbReference type="EMBL" id="GBM91292.1"/>
    </source>
</evidence>
<dbReference type="Gene3D" id="4.10.400.10">
    <property type="entry name" value="Low-density Lipoprotein Receptor"/>
    <property type="match status" value="3"/>
</dbReference>
<dbReference type="InterPro" id="IPR002172">
    <property type="entry name" value="LDrepeatLR_classA_rpt"/>
</dbReference>
<dbReference type="Gene3D" id="2.60.120.200">
    <property type="match status" value="13"/>
</dbReference>
<feature type="domain" description="MAM" evidence="4">
    <location>
        <begin position="556"/>
        <end position="722"/>
    </location>
</feature>
<feature type="disulfide bond" evidence="2">
    <location>
        <begin position="1824"/>
        <end position="1836"/>
    </location>
</feature>
<gene>
    <name evidence="5" type="primary">MLRP2_17</name>
    <name evidence="5" type="ORF">AVEN_106210_2</name>
</gene>
<dbReference type="Proteomes" id="UP000499080">
    <property type="component" value="Unassembled WGS sequence"/>
</dbReference>
<feature type="signal peptide" evidence="3">
    <location>
        <begin position="1"/>
        <end position="20"/>
    </location>
</feature>
<dbReference type="GO" id="GO:0016020">
    <property type="term" value="C:membrane"/>
    <property type="evidence" value="ECO:0007669"/>
    <property type="project" value="InterPro"/>
</dbReference>
<dbReference type="PANTHER" id="PTHR23282">
    <property type="entry name" value="APICAL ENDOSOMAL GLYCOPROTEIN PRECURSOR"/>
    <property type="match status" value="1"/>
</dbReference>
<evidence type="ECO:0000259" key="4">
    <source>
        <dbReference type="PROSITE" id="PS50060"/>
    </source>
</evidence>
<dbReference type="PROSITE" id="PS50068">
    <property type="entry name" value="LDLRA_2"/>
    <property type="match status" value="3"/>
</dbReference>
<comment type="caution">
    <text evidence="2">Lacks conserved residue(s) required for the propagation of feature annotation.</text>
</comment>
<dbReference type="SUPFAM" id="SSF49899">
    <property type="entry name" value="Concanavalin A-like lectins/glucanases"/>
    <property type="match status" value="12"/>
</dbReference>
<dbReference type="SMART" id="SM00192">
    <property type="entry name" value="LDLa"/>
    <property type="match status" value="3"/>
</dbReference>
<dbReference type="PROSITE" id="PS01209">
    <property type="entry name" value="LDLRA_1"/>
    <property type="match status" value="1"/>
</dbReference>
<feature type="domain" description="MAM" evidence="4">
    <location>
        <begin position="199"/>
        <end position="377"/>
    </location>
</feature>
<dbReference type="EMBL" id="BGPR01003692">
    <property type="protein sequence ID" value="GBM91292.1"/>
    <property type="molecule type" value="Genomic_DNA"/>
</dbReference>
<feature type="disulfide bond" evidence="2">
    <location>
        <begin position="1695"/>
        <end position="1713"/>
    </location>
</feature>
<comment type="caution">
    <text evidence="5">The sequence shown here is derived from an EMBL/GenBank/DDBJ whole genome shotgun (WGS) entry which is preliminary data.</text>
</comment>
<feature type="disulfide bond" evidence="2">
    <location>
        <begin position="1831"/>
        <end position="1849"/>
    </location>
</feature>
<feature type="domain" description="MAM" evidence="4">
    <location>
        <begin position="724"/>
        <end position="904"/>
    </location>
</feature>
<dbReference type="Pfam" id="PF00057">
    <property type="entry name" value="Ldl_recept_a"/>
    <property type="match status" value="1"/>
</dbReference>
<dbReference type="InterPro" id="IPR036055">
    <property type="entry name" value="LDL_receptor-like_sf"/>
</dbReference>
<dbReference type="InterPro" id="IPR013320">
    <property type="entry name" value="ConA-like_dom_sf"/>
</dbReference>
<dbReference type="PRINTS" id="PR00020">
    <property type="entry name" value="MAMDOMAIN"/>
</dbReference>
<dbReference type="InterPro" id="IPR000998">
    <property type="entry name" value="MAM_dom"/>
</dbReference>
<feature type="domain" description="MAM" evidence="4">
    <location>
        <begin position="1865"/>
        <end position="2025"/>
    </location>
</feature>
<organism evidence="5 6">
    <name type="scientific">Araneus ventricosus</name>
    <name type="common">Orbweaver spider</name>
    <name type="synonym">Epeira ventricosa</name>
    <dbReference type="NCBI Taxonomy" id="182803"/>
    <lineage>
        <taxon>Eukaryota</taxon>
        <taxon>Metazoa</taxon>
        <taxon>Ecdysozoa</taxon>
        <taxon>Arthropoda</taxon>
        <taxon>Chelicerata</taxon>
        <taxon>Arachnida</taxon>
        <taxon>Araneae</taxon>
        <taxon>Araneomorphae</taxon>
        <taxon>Entelegynae</taxon>
        <taxon>Araneoidea</taxon>
        <taxon>Araneidae</taxon>
        <taxon>Araneus</taxon>
    </lineage>
</organism>
<feature type="domain" description="MAM" evidence="4">
    <location>
        <begin position="1096"/>
        <end position="1330"/>
    </location>
</feature>
<feature type="domain" description="MAM" evidence="4">
    <location>
        <begin position="1332"/>
        <end position="1495"/>
    </location>
</feature>
<protein>
    <submittedName>
        <fullName evidence="5">MAM and LDL-receptor class A domain-containing protein 1</fullName>
    </submittedName>
</protein>
<feature type="domain" description="MAM" evidence="4">
    <location>
        <begin position="379"/>
        <end position="541"/>
    </location>
</feature>
<evidence type="ECO:0000256" key="1">
    <source>
        <dbReference type="ARBA" id="ARBA00023157"/>
    </source>
</evidence>
<keyword evidence="5" id="KW-0675">Receptor</keyword>
<dbReference type="InterPro" id="IPR051560">
    <property type="entry name" value="MAM_domain-containing"/>
</dbReference>
<dbReference type="Pfam" id="PF00629">
    <property type="entry name" value="MAM"/>
    <property type="match status" value="12"/>
</dbReference>
<feature type="domain" description="MAM" evidence="4">
    <location>
        <begin position="2260"/>
        <end position="2416"/>
    </location>
</feature>
<proteinExistence type="predicted"/>
<reference evidence="5 6" key="1">
    <citation type="journal article" date="2019" name="Sci. Rep.">
        <title>Orb-weaving spider Araneus ventricosus genome elucidates the spidroin gene catalogue.</title>
        <authorList>
            <person name="Kono N."/>
            <person name="Nakamura H."/>
            <person name="Ohtoshi R."/>
            <person name="Moran D.A.P."/>
            <person name="Shinohara A."/>
            <person name="Yoshida Y."/>
            <person name="Fujiwara M."/>
            <person name="Mori M."/>
            <person name="Tomita M."/>
            <person name="Arakawa K."/>
        </authorList>
    </citation>
    <scope>NUCLEOTIDE SEQUENCE [LARGE SCALE GENOMIC DNA]</scope>
</reference>
<dbReference type="CDD" id="cd00112">
    <property type="entry name" value="LDLa"/>
    <property type="match status" value="3"/>
</dbReference>
<evidence type="ECO:0000256" key="3">
    <source>
        <dbReference type="SAM" id="SignalP"/>
    </source>
</evidence>
<feature type="disulfide bond" evidence="2">
    <location>
        <begin position="1707"/>
        <end position="1722"/>
    </location>
</feature>
<feature type="domain" description="MAM" evidence="4">
    <location>
        <begin position="2082"/>
        <end position="2252"/>
    </location>
</feature>
<keyword evidence="6" id="KW-1185">Reference proteome</keyword>
<keyword evidence="3" id="KW-0732">Signal</keyword>
<feature type="domain" description="MAM" evidence="4">
    <location>
        <begin position="1723"/>
        <end position="1767"/>
    </location>
</feature>
<evidence type="ECO:0000313" key="6">
    <source>
        <dbReference type="Proteomes" id="UP000499080"/>
    </source>
</evidence>
<feature type="domain" description="MAM" evidence="4">
    <location>
        <begin position="906"/>
        <end position="1078"/>
    </location>
</feature>
<dbReference type="CDD" id="cd06263">
    <property type="entry name" value="MAM"/>
    <property type="match status" value="10"/>
</dbReference>
<accession>A0A4Y2JPM3</accession>
<sequence>MAVFKICILILVLTGYYVSAQTKSYKCDFEQGSICSFLTNTKGNKENWRIGRGKLNAADTGPSLDHTTGTANGTYLFVNVSAAKTNEVSLQTVAIKKGYCVRFFYHMYGADIGSLTVSTQSVSQATDTKRFFYRTRTQGDRWKEAFFSVTESGTMKLKGYRVLFTAKHNIASSVRGDIALDDIELTPGKCKDTKRDVTQLCSFDDYDCGYTASRTGSLNWEWKSQSRATSYFSKQPDSDHTLGTSVGGYWIIGESGSFFSSLQTAMLSSPVYKKPKTNLNCLHFYYYIDGEGSGWMWGKVNEAYLQSFINYPNSKEGRMWLTTKGKNITNHRQWTYAEVKADISADFQFQFVAGIDAQAEVVLAIDDIKLVTGSCPEAGFCDFEEGKCNWKDGPNLYNWVRKTGRSGTNSEIGPGSDNTLNTADGNYVVFSTKNKSPGSEANLESEFFPPNDKEMCLTFFYYMSGKDLGTLKVMRREENVTESTLWLMTDNQGNMWKRGMVVLKSSILYNQVVFRGVTGKGRNGFMALDDIRIRTGENCQLLPPEADPRFEAVARLACTFDDKTLCSWTQDKSTLSWKFGTGTSLDSTGPKQPVGGKGQYIYVSSYEGTQSNNEKIARLQSAVVTSFHPDAACFSFYYHMFGAHVGELRVILVPMQDEKTPLGRQVIWRRRGTQPDKWMQFKDSLNVTEGDYRIEIEAEGGSGFAGDIAIDEIMLNLGACPDVELCDFESSLCGWTIEGSSQGRFWVRKFFYAVSPFSNTLGIATSQSPTHLKAEVETNYAVLLRMPSRSYYLQAVASDGAQAEEKTSLVSPEFDKRWGPHCVTFWYYRPGLSTGKISVLTRRSGKDTLQWSATRDVGKFWHYGQITIDEKKSLRLVFQAEKGPKNENEMALDDIEIKNSACGKTAECNFNNNYCSYFLNETSDFAWLLGTGRVVNTQFVDKTPADNSVENGMYIYADMTSPSLKEKQQAVLMSEILEVHIKAVSCLTFYYHLNGEDSSTLSVGKATLDNTDRDMKYNVLEVYSTVNKTGGGWTQKPVDVVGNPGTTYQLYFKATRGNGPRAFIAVDDISVKEGPCEAPTTTTPEITTTEMPVTSVTCNFDKNNFCSWKADSGKLKWKISDTKQIKEKMPKFDHTYGNYMGRYAYLQGDDVATKEGTLTSAQAAQEWVGDFCANFWYFMNADGANSLELTAEHNSYWWKTEYVSFWKREGNYGYKWRHAYVHIKSSKIAPKVDMLTSRAMTLTTKEGTLTSAQAAQEWSELTAEFTISYWWKTEYVSFWKREGNYGYKWRHAYVHIKSSKIAPKLRFIGKVKTGVIALDDITAMGGSCPPSKMCTFDDDDEMCGYTQDSKNAVNWDVKSGEDNDTLYRMPDHTTQSIEGSYLYIGFKETPVGSTQSARIYSPKHSPTSGGCVTFYYHIYNVSTLSLNTYLSTDNGLSDPQWSVTMGQGLLWHGARFTVMSKSLSWQVVFEVNVGSRGYGQVAIDDILISNGVCPDQGYCDFETEDCLWEDVRVPFDPKSRQFYAPNALLQRADVTQDLLKDDMDWVRHIGEDYFGPSRDHTLGSPQGFYLLLDPRSSTEGKKAVYVSERLRTSGGVCFKFWYSIPSYKVSSSLILYVSSDFKTANQVTIISDNTNEVWTQALVTVIPPMTSDSPVQDFWIFLAGVTGNHPLGYIAIDDISVGDNACEAKGDFFDCKNGRHVSQTSVCDFRNDCINGLDEANCASCDFESGQCGWTSDNLFRYYKWVRSRAGREGLEFDHTKLDTSEGVSDQIWTRGEAFLGRIARKFKISFLAERSRQGTAHVAVDDILMKGCETSTTGDPGSCTSDQFNCKNSRCIPMDDICDYTDDCGNFADESQETCATAISRCSFDQSFCNWISDNSTGAQWQLRGPFATLDQGPTRDHTTGSSNGQFLYLPGRINNKVSARIIGPLLQPAEDCQIRLYFDIRGLGPLSLQIKTRTASNGDEKVVWSREDATEGYFFTEDRYTFDEDSSFQVIIEGSMTITKGKTNYIALDDISFSHKCVPQITPLPTVPPQITTPTPEKRCTLNEFPCASKGQCIPKEQKCDFKDDCADGSDEKQCGKCDFHEDMCGLVNTAAWSVYQWKRVNAEVFSISKNSTAPDSDSTGNKQGYFAVLTGKQFYQYNTDAVMRTPALGATSYSCRLEFYYHFNIKGGGHLQVYVKPPGWSSSTLRFERKGTDATGKEWQFESVYIGNYPAGRMIEFHGNAIYPKVSNELQDIAIDNINYVNCDPNAVYPDSLNCTFDYNECGWHPDNDITAVTWTRAKKSPQNYGPQSDHTGRKGYFMYISASWMYRKGQKAHLVSLKQKATEKRCFNFWYHMYGEDVGTLNLIVRTDAGNTTVWSKTNSQGNAWKQGMRTIRSDEPYQIVIEGVIGGYARPVIAIDDIEVYEDECPHPGS</sequence>
<dbReference type="SUPFAM" id="SSF57424">
    <property type="entry name" value="LDL receptor-like module"/>
    <property type="match status" value="3"/>
</dbReference>
<keyword evidence="1 2" id="KW-1015">Disulfide bond</keyword>
<feature type="chain" id="PRO_5021416025" evidence="3">
    <location>
        <begin position="21"/>
        <end position="2419"/>
    </location>
</feature>
<feature type="domain" description="MAM" evidence="4">
    <location>
        <begin position="25"/>
        <end position="192"/>
    </location>
</feature>
<dbReference type="OrthoDB" id="6430693at2759"/>
<name>A0A4Y2JPM3_ARAVE</name>
<dbReference type="PANTHER" id="PTHR23282:SF101">
    <property type="entry name" value="MAM DOMAIN-CONTAINING PROTEIN"/>
    <property type="match status" value="1"/>
</dbReference>
<dbReference type="PROSITE" id="PS50060">
    <property type="entry name" value="MAM_2"/>
    <property type="match status" value="14"/>
</dbReference>
<feature type="disulfide bond" evidence="2">
    <location>
        <begin position="2066"/>
        <end position="2081"/>
    </location>
</feature>
<feature type="domain" description="MAM" evidence="4">
    <location>
        <begin position="1497"/>
        <end position="1688"/>
    </location>
</feature>
<evidence type="ECO:0000256" key="2">
    <source>
        <dbReference type="PROSITE-ProRule" id="PRU00124"/>
    </source>
</evidence>
<dbReference type="SMART" id="SM00137">
    <property type="entry name" value="MAM"/>
    <property type="match status" value="11"/>
</dbReference>
<dbReference type="PRINTS" id="PR00261">
    <property type="entry name" value="LDLRECEPTOR"/>
</dbReference>
<feature type="domain" description="MAM" evidence="4">
    <location>
        <begin position="1773"/>
        <end position="1815"/>
    </location>
</feature>
<dbReference type="InterPro" id="IPR023415">
    <property type="entry name" value="LDLR_class-A_CS"/>
</dbReference>